<comment type="caution">
    <text evidence="1">The sequence shown here is derived from an EMBL/GenBank/DDBJ whole genome shotgun (WGS) entry which is preliminary data.</text>
</comment>
<protein>
    <recommendedName>
        <fullName evidence="3">Response regulatory domain-containing protein</fullName>
    </recommendedName>
</protein>
<keyword evidence="2" id="KW-1185">Reference proteome</keyword>
<evidence type="ECO:0008006" key="3">
    <source>
        <dbReference type="Google" id="ProtNLM"/>
    </source>
</evidence>
<accession>A0A1C1YW82</accession>
<dbReference type="Gene3D" id="3.40.50.2300">
    <property type="match status" value="1"/>
</dbReference>
<dbReference type="STRING" id="1480615.AWJ14_02870"/>
<dbReference type="RefSeq" id="WP_066177974.1">
    <property type="nucleotide sequence ID" value="NZ_LQZT01000012.1"/>
</dbReference>
<gene>
    <name evidence="1" type="ORF">AWJ14_02870</name>
</gene>
<dbReference type="SUPFAM" id="SSF52172">
    <property type="entry name" value="CheY-like"/>
    <property type="match status" value="1"/>
</dbReference>
<organism evidence="1 2">
    <name type="scientific">Hoeflea olei</name>
    <dbReference type="NCBI Taxonomy" id="1480615"/>
    <lineage>
        <taxon>Bacteria</taxon>
        <taxon>Pseudomonadati</taxon>
        <taxon>Pseudomonadota</taxon>
        <taxon>Alphaproteobacteria</taxon>
        <taxon>Hyphomicrobiales</taxon>
        <taxon>Rhizobiaceae</taxon>
        <taxon>Hoeflea</taxon>
    </lineage>
</organism>
<dbReference type="AlphaFoldDB" id="A0A1C1YW82"/>
<dbReference type="EMBL" id="LQZT01000012">
    <property type="protein sequence ID" value="OCW57761.1"/>
    <property type="molecule type" value="Genomic_DNA"/>
</dbReference>
<dbReference type="InterPro" id="IPR011006">
    <property type="entry name" value="CheY-like_superfamily"/>
</dbReference>
<name>A0A1C1YW82_9HYPH</name>
<evidence type="ECO:0000313" key="2">
    <source>
        <dbReference type="Proteomes" id="UP000094795"/>
    </source>
</evidence>
<dbReference type="Proteomes" id="UP000094795">
    <property type="component" value="Unassembled WGS sequence"/>
</dbReference>
<dbReference type="OrthoDB" id="8115873at2"/>
<proteinExistence type="predicted"/>
<sequence length="120" mass="13655">MKQVLLIDDDVMEHKLLETFLFRRYGGAFELVWANTVSAAIEILRTRSFDAIFIDRILPPHLGARETFPLLAGHIGSSQVIYISSDTSSYQWQPDSNGVPIQFIDKLDMRDRIMNGLLDA</sequence>
<evidence type="ECO:0000313" key="1">
    <source>
        <dbReference type="EMBL" id="OCW57761.1"/>
    </source>
</evidence>
<reference evidence="1 2" key="1">
    <citation type="submission" date="2015-12" db="EMBL/GenBank/DDBJ databases">
        <authorList>
            <person name="Shamseldin A."/>
            <person name="Moawad H."/>
            <person name="Abd El-Rahim W.M."/>
            <person name="Sadowsky M.J."/>
        </authorList>
    </citation>
    <scope>NUCLEOTIDE SEQUENCE [LARGE SCALE GENOMIC DNA]</scope>
    <source>
        <strain evidence="1 2">JC234</strain>
    </source>
</reference>